<name>A0A9W6SP43_9ACTN</name>
<dbReference type="EMBL" id="BSTX01000003">
    <property type="protein sequence ID" value="GLZ79788.1"/>
    <property type="molecule type" value="Genomic_DNA"/>
</dbReference>
<gene>
    <name evidence="1" type="ORF">Afil01_45950</name>
</gene>
<dbReference type="AlphaFoldDB" id="A0A9W6SP43"/>
<keyword evidence="2" id="KW-1185">Reference proteome</keyword>
<comment type="caution">
    <text evidence="1">The sequence shown here is derived from an EMBL/GenBank/DDBJ whole genome shotgun (WGS) entry which is preliminary data.</text>
</comment>
<organism evidence="1 2">
    <name type="scientific">Actinorhabdospora filicis</name>
    <dbReference type="NCBI Taxonomy" id="1785913"/>
    <lineage>
        <taxon>Bacteria</taxon>
        <taxon>Bacillati</taxon>
        <taxon>Actinomycetota</taxon>
        <taxon>Actinomycetes</taxon>
        <taxon>Micromonosporales</taxon>
        <taxon>Micromonosporaceae</taxon>
        <taxon>Actinorhabdospora</taxon>
    </lineage>
</organism>
<protein>
    <submittedName>
        <fullName evidence="1">Uncharacterized protein</fullName>
    </submittedName>
</protein>
<proteinExistence type="predicted"/>
<dbReference type="RefSeq" id="WP_285664933.1">
    <property type="nucleotide sequence ID" value="NZ_BSTX01000003.1"/>
</dbReference>
<dbReference type="Proteomes" id="UP001165079">
    <property type="component" value="Unassembled WGS sequence"/>
</dbReference>
<evidence type="ECO:0000313" key="1">
    <source>
        <dbReference type="EMBL" id="GLZ79788.1"/>
    </source>
</evidence>
<accession>A0A9W6SP43</accession>
<evidence type="ECO:0000313" key="2">
    <source>
        <dbReference type="Proteomes" id="UP001165079"/>
    </source>
</evidence>
<reference evidence="1" key="1">
    <citation type="submission" date="2023-03" db="EMBL/GenBank/DDBJ databases">
        <title>Actinorhabdospora filicis NBRC 111898.</title>
        <authorList>
            <person name="Ichikawa N."/>
            <person name="Sato H."/>
            <person name="Tonouchi N."/>
        </authorList>
    </citation>
    <scope>NUCLEOTIDE SEQUENCE</scope>
    <source>
        <strain evidence="1">NBRC 111898</strain>
    </source>
</reference>
<sequence length="201" mass="21099">MPHHAFAVHPDEHLADRGLADFAGDFAPLTGPILDLAGDPAWLSACAGTWRVMAAALADDRGALLASAETDLPGTWSPEGLAYRRRVLAAAESVGRMSSRALDLVAAAEAAAIAVERARGRVIEEFLGAVAALRRASEPVTVPEGPPQPPDPERVAAVLAGPIARVRAILRALDGELEPARTLLATLTVGMREEAGRLTRR</sequence>